<feature type="transmembrane region" description="Helical" evidence="1">
    <location>
        <begin position="219"/>
        <end position="237"/>
    </location>
</feature>
<proteinExistence type="predicted"/>
<dbReference type="EMBL" id="QLII01000001">
    <property type="protein sequence ID" value="RAI77477.1"/>
    <property type="molecule type" value="Genomic_DNA"/>
</dbReference>
<reference evidence="2 3" key="1">
    <citation type="submission" date="2018-06" db="EMBL/GenBank/DDBJ databases">
        <title>Spirosoma sp. HMF3257 Genome sequencing and assembly.</title>
        <authorList>
            <person name="Kang H."/>
            <person name="Cha I."/>
            <person name="Kim H."/>
            <person name="Kang J."/>
            <person name="Joh K."/>
        </authorList>
    </citation>
    <scope>NUCLEOTIDE SEQUENCE [LARGE SCALE GENOMIC DNA]</scope>
    <source>
        <strain evidence="2 3">HMF3257</strain>
    </source>
</reference>
<name>A0A327NQH7_9BACT</name>
<comment type="caution">
    <text evidence="2">The sequence shown here is derived from an EMBL/GenBank/DDBJ whole genome shotgun (WGS) entry which is preliminary data.</text>
</comment>
<sequence length="249" mass="27063">MPSWTLLQVNGAGGISTSGTGAEFRFRDQTSTRSDFWSDEWVWYAKDNIGRFGKVGFANDIFKFDQYGRVGVFTSGLPEARLDVAGDAKANYLTIRPQGGLDGGEISLAGSVGSPSWQMDVYDNTFRLHTNGGIPLQVFANGNLWTAGSVGIGTTSPLPSYTRFQVNGAGGISTTGTGAEFRFANRNSTPGYSYAWQEDWIWYAQDNMARFSKGGVGDLMTISATGLLVLVQLVLYLHTLVFKSMARVE</sequence>
<accession>A0A327NQH7</accession>
<evidence type="ECO:0000313" key="2">
    <source>
        <dbReference type="EMBL" id="RAI77477.1"/>
    </source>
</evidence>
<keyword evidence="1" id="KW-0812">Transmembrane</keyword>
<keyword evidence="1" id="KW-1133">Transmembrane helix</keyword>
<evidence type="ECO:0000256" key="1">
    <source>
        <dbReference type="SAM" id="Phobius"/>
    </source>
</evidence>
<protein>
    <submittedName>
        <fullName evidence="2">Uncharacterized protein</fullName>
    </submittedName>
</protein>
<organism evidence="2 3">
    <name type="scientific">Spirosoma telluris</name>
    <dbReference type="NCBI Taxonomy" id="2183553"/>
    <lineage>
        <taxon>Bacteria</taxon>
        <taxon>Pseudomonadati</taxon>
        <taxon>Bacteroidota</taxon>
        <taxon>Cytophagia</taxon>
        <taxon>Cytophagales</taxon>
        <taxon>Cytophagaceae</taxon>
        <taxon>Spirosoma</taxon>
    </lineage>
</organism>
<dbReference type="AlphaFoldDB" id="A0A327NQH7"/>
<gene>
    <name evidence="2" type="ORF">HMF3257_30820</name>
</gene>
<keyword evidence="1" id="KW-0472">Membrane</keyword>
<evidence type="ECO:0000313" key="3">
    <source>
        <dbReference type="Proteomes" id="UP000249016"/>
    </source>
</evidence>
<dbReference type="Proteomes" id="UP000249016">
    <property type="component" value="Unassembled WGS sequence"/>
</dbReference>
<keyword evidence="3" id="KW-1185">Reference proteome</keyword>